<dbReference type="Gene3D" id="3.40.250.10">
    <property type="entry name" value="Rhodanese-like domain"/>
    <property type="match status" value="1"/>
</dbReference>
<organism evidence="2">
    <name type="scientific">bioreactor metagenome</name>
    <dbReference type="NCBI Taxonomy" id="1076179"/>
    <lineage>
        <taxon>unclassified sequences</taxon>
        <taxon>metagenomes</taxon>
        <taxon>ecological metagenomes</taxon>
    </lineage>
</organism>
<dbReference type="InterPro" id="IPR036873">
    <property type="entry name" value="Rhodanese-like_dom_sf"/>
</dbReference>
<sequence length="60" mass="6540">MELPQDKPVAFICNTGNRSLLASSLMLNLSGMKEVINVIGGTTAWESLGYPLVTEEEEKL</sequence>
<dbReference type="AlphaFoldDB" id="A0A645CXP8"/>
<dbReference type="EMBL" id="VSSQ01030928">
    <property type="protein sequence ID" value="MPM81625.1"/>
    <property type="molecule type" value="Genomic_DNA"/>
</dbReference>
<name>A0A645CXP8_9ZZZZ</name>
<dbReference type="PROSITE" id="PS50206">
    <property type="entry name" value="RHODANESE_3"/>
    <property type="match status" value="1"/>
</dbReference>
<evidence type="ECO:0000313" key="2">
    <source>
        <dbReference type="EMBL" id="MPM81625.1"/>
    </source>
</evidence>
<dbReference type="InterPro" id="IPR001763">
    <property type="entry name" value="Rhodanese-like_dom"/>
</dbReference>
<accession>A0A645CXP8</accession>
<evidence type="ECO:0000259" key="1">
    <source>
        <dbReference type="PROSITE" id="PS50206"/>
    </source>
</evidence>
<dbReference type="CDD" id="cd00158">
    <property type="entry name" value="RHOD"/>
    <property type="match status" value="1"/>
</dbReference>
<comment type="caution">
    <text evidence="2">The sequence shown here is derived from an EMBL/GenBank/DDBJ whole genome shotgun (WGS) entry which is preliminary data.</text>
</comment>
<dbReference type="SUPFAM" id="SSF52821">
    <property type="entry name" value="Rhodanese/Cell cycle control phosphatase"/>
    <property type="match status" value="1"/>
</dbReference>
<gene>
    <name evidence="2" type="ORF">SDC9_128681</name>
</gene>
<dbReference type="Pfam" id="PF00581">
    <property type="entry name" value="Rhodanese"/>
    <property type="match status" value="1"/>
</dbReference>
<reference evidence="2" key="1">
    <citation type="submission" date="2019-08" db="EMBL/GenBank/DDBJ databases">
        <authorList>
            <person name="Kucharzyk K."/>
            <person name="Murdoch R.W."/>
            <person name="Higgins S."/>
            <person name="Loffler F."/>
        </authorList>
    </citation>
    <scope>NUCLEOTIDE SEQUENCE</scope>
</reference>
<feature type="domain" description="Rhodanese" evidence="1">
    <location>
        <begin position="3"/>
        <end position="54"/>
    </location>
</feature>
<protein>
    <recommendedName>
        <fullName evidence="1">Rhodanese domain-containing protein</fullName>
    </recommendedName>
</protein>
<proteinExistence type="predicted"/>